<evidence type="ECO:0008006" key="3">
    <source>
        <dbReference type="Google" id="ProtNLM"/>
    </source>
</evidence>
<dbReference type="Proteomes" id="UP000275719">
    <property type="component" value="Unassembled WGS sequence"/>
</dbReference>
<reference evidence="1 2" key="1">
    <citation type="submission" date="2018-11" db="EMBL/GenBank/DDBJ databases">
        <title>Flavobacterium sp. nov., YIM 102701-2 draft genome.</title>
        <authorList>
            <person name="Li G."/>
            <person name="Jiang Y."/>
        </authorList>
    </citation>
    <scope>NUCLEOTIDE SEQUENCE [LARGE SCALE GENOMIC DNA]</scope>
    <source>
        <strain evidence="1 2">YIM 102701-2</strain>
    </source>
</reference>
<evidence type="ECO:0000313" key="1">
    <source>
        <dbReference type="EMBL" id="RRJ90320.1"/>
    </source>
</evidence>
<name>A0A3P3W5Q2_9FLAO</name>
<gene>
    <name evidence="1" type="ORF">EG240_09440</name>
</gene>
<dbReference type="RefSeq" id="WP_125019148.1">
    <property type="nucleotide sequence ID" value="NZ_RQVQ01000018.1"/>
</dbReference>
<comment type="caution">
    <text evidence="1">The sequence shown here is derived from an EMBL/GenBank/DDBJ whole genome shotgun (WGS) entry which is preliminary data.</text>
</comment>
<dbReference type="AlphaFoldDB" id="A0A3P3W5Q2"/>
<keyword evidence="2" id="KW-1185">Reference proteome</keyword>
<accession>A0A3P3W5Q2</accession>
<evidence type="ECO:0000313" key="2">
    <source>
        <dbReference type="Proteomes" id="UP000275719"/>
    </source>
</evidence>
<dbReference type="EMBL" id="RQVQ01000018">
    <property type="protein sequence ID" value="RRJ90320.1"/>
    <property type="molecule type" value="Genomic_DNA"/>
</dbReference>
<sequence>MEHIFEAFQNSFQPDEKAIFIANVKDEKNEEGDLMLTNKRMVFYPAKPKEIYDVLFINIDLIDTVTRTEKGLIVSSGDKKGTYEIEHLKEDFIQKLKGLNANIQLS</sequence>
<organism evidence="1 2">
    <name type="scientific">Paenimyroides tangerinum</name>
    <dbReference type="NCBI Taxonomy" id="2488728"/>
    <lineage>
        <taxon>Bacteria</taxon>
        <taxon>Pseudomonadati</taxon>
        <taxon>Bacteroidota</taxon>
        <taxon>Flavobacteriia</taxon>
        <taxon>Flavobacteriales</taxon>
        <taxon>Flavobacteriaceae</taxon>
        <taxon>Paenimyroides</taxon>
    </lineage>
</organism>
<protein>
    <recommendedName>
        <fullName evidence="3">YokE-like PH domain-containing protein</fullName>
    </recommendedName>
</protein>
<proteinExistence type="predicted"/>